<keyword evidence="5" id="KW-1185">Reference proteome</keyword>
<feature type="chain" id="PRO_5044767988" description="Ig-like domain-containing protein" evidence="2">
    <location>
        <begin position="21"/>
        <end position="150"/>
    </location>
</feature>
<dbReference type="PROSITE" id="PS50835">
    <property type="entry name" value="IG_LIKE"/>
    <property type="match status" value="1"/>
</dbReference>
<name>A0ABD3XQ77_SINWO</name>
<evidence type="ECO:0000259" key="3">
    <source>
        <dbReference type="PROSITE" id="PS50835"/>
    </source>
</evidence>
<dbReference type="AlphaFoldDB" id="A0ABD3XQ77"/>
<keyword evidence="2" id="KW-0732">Signal</keyword>
<feature type="region of interest" description="Disordered" evidence="1">
    <location>
        <begin position="129"/>
        <end position="150"/>
    </location>
</feature>
<dbReference type="InterPro" id="IPR007110">
    <property type="entry name" value="Ig-like_dom"/>
</dbReference>
<dbReference type="InterPro" id="IPR036179">
    <property type="entry name" value="Ig-like_dom_sf"/>
</dbReference>
<dbReference type="SUPFAM" id="SSF48726">
    <property type="entry name" value="Immunoglobulin"/>
    <property type="match status" value="1"/>
</dbReference>
<evidence type="ECO:0000313" key="5">
    <source>
        <dbReference type="Proteomes" id="UP001634394"/>
    </source>
</evidence>
<protein>
    <recommendedName>
        <fullName evidence="3">Ig-like domain-containing protein</fullName>
    </recommendedName>
</protein>
<accession>A0ABD3XQ77</accession>
<dbReference type="EMBL" id="JBJQND010000002">
    <property type="protein sequence ID" value="KAL3887598.1"/>
    <property type="molecule type" value="Genomic_DNA"/>
</dbReference>
<sequence length="150" mass="16388">MGKYNNVLFILAVWFKCYHCQDSVSIQPSPVAQAYEGDPLTLTCTYAGSNSPFTVKWYINNIAIDMSVDLSTCTILGTPASDYEVSRYSFTCSNPYTLKISQTSAADDGDVWACTVGISGFPTPSVSQTKISISNNNSQHNNTRNGTKTR</sequence>
<proteinExistence type="predicted"/>
<dbReference type="InterPro" id="IPR013783">
    <property type="entry name" value="Ig-like_fold"/>
</dbReference>
<organism evidence="4 5">
    <name type="scientific">Sinanodonta woodiana</name>
    <name type="common">Chinese pond mussel</name>
    <name type="synonym">Anodonta woodiana</name>
    <dbReference type="NCBI Taxonomy" id="1069815"/>
    <lineage>
        <taxon>Eukaryota</taxon>
        <taxon>Metazoa</taxon>
        <taxon>Spiralia</taxon>
        <taxon>Lophotrochozoa</taxon>
        <taxon>Mollusca</taxon>
        <taxon>Bivalvia</taxon>
        <taxon>Autobranchia</taxon>
        <taxon>Heteroconchia</taxon>
        <taxon>Palaeoheterodonta</taxon>
        <taxon>Unionida</taxon>
        <taxon>Unionoidea</taxon>
        <taxon>Unionidae</taxon>
        <taxon>Unioninae</taxon>
        <taxon>Sinanodonta</taxon>
    </lineage>
</organism>
<evidence type="ECO:0000313" key="4">
    <source>
        <dbReference type="EMBL" id="KAL3887598.1"/>
    </source>
</evidence>
<feature type="signal peptide" evidence="2">
    <location>
        <begin position="1"/>
        <end position="20"/>
    </location>
</feature>
<dbReference type="Gene3D" id="2.60.40.10">
    <property type="entry name" value="Immunoglobulins"/>
    <property type="match status" value="1"/>
</dbReference>
<reference evidence="4 5" key="1">
    <citation type="submission" date="2024-11" db="EMBL/GenBank/DDBJ databases">
        <title>Chromosome-level genome assembly of the freshwater bivalve Anodonta woodiana.</title>
        <authorList>
            <person name="Chen X."/>
        </authorList>
    </citation>
    <scope>NUCLEOTIDE SEQUENCE [LARGE SCALE GENOMIC DNA]</scope>
    <source>
        <strain evidence="4">MN2024</strain>
        <tissue evidence="4">Gills</tissue>
    </source>
</reference>
<feature type="domain" description="Ig-like" evidence="3">
    <location>
        <begin position="22"/>
        <end position="134"/>
    </location>
</feature>
<gene>
    <name evidence="4" type="ORF">ACJMK2_027535</name>
</gene>
<dbReference type="Proteomes" id="UP001634394">
    <property type="component" value="Unassembled WGS sequence"/>
</dbReference>
<feature type="compositionally biased region" description="Low complexity" evidence="1">
    <location>
        <begin position="132"/>
        <end position="150"/>
    </location>
</feature>
<dbReference type="Pfam" id="PF13927">
    <property type="entry name" value="Ig_3"/>
    <property type="match status" value="1"/>
</dbReference>
<comment type="caution">
    <text evidence="4">The sequence shown here is derived from an EMBL/GenBank/DDBJ whole genome shotgun (WGS) entry which is preliminary data.</text>
</comment>
<evidence type="ECO:0000256" key="1">
    <source>
        <dbReference type="SAM" id="MobiDB-lite"/>
    </source>
</evidence>
<evidence type="ECO:0000256" key="2">
    <source>
        <dbReference type="SAM" id="SignalP"/>
    </source>
</evidence>